<feature type="compositionally biased region" description="Low complexity" evidence="10">
    <location>
        <begin position="19"/>
        <end position="29"/>
    </location>
</feature>
<feature type="compositionally biased region" description="Basic residues" evidence="10">
    <location>
        <begin position="970"/>
        <end position="984"/>
    </location>
</feature>
<keyword evidence="4" id="KW-0808">Transferase</keyword>
<keyword evidence="13" id="KW-1185">Reference proteome</keyword>
<protein>
    <recommendedName>
        <fullName evidence="1">non-specific serine/threonine protein kinase</fullName>
        <ecNumber evidence="1">2.7.11.1</ecNumber>
    </recommendedName>
</protein>
<evidence type="ECO:0000313" key="13">
    <source>
        <dbReference type="Proteomes" id="UP000694569"/>
    </source>
</evidence>
<evidence type="ECO:0000256" key="6">
    <source>
        <dbReference type="ARBA" id="ARBA00022777"/>
    </source>
</evidence>
<reference evidence="12" key="1">
    <citation type="submission" date="2025-08" db="UniProtKB">
        <authorList>
            <consortium name="Ensembl"/>
        </authorList>
    </citation>
    <scope>IDENTIFICATION</scope>
</reference>
<dbReference type="GO" id="GO:0004674">
    <property type="term" value="F:protein serine/threonine kinase activity"/>
    <property type="evidence" value="ECO:0007669"/>
    <property type="project" value="UniProtKB-KW"/>
</dbReference>
<evidence type="ECO:0000256" key="7">
    <source>
        <dbReference type="ARBA" id="ARBA00022840"/>
    </source>
</evidence>
<evidence type="ECO:0000259" key="11">
    <source>
        <dbReference type="PROSITE" id="PS50011"/>
    </source>
</evidence>
<feature type="region of interest" description="Disordered" evidence="10">
    <location>
        <begin position="725"/>
        <end position="810"/>
    </location>
</feature>
<sequence>MKKFSRMPRSEGSGGGGTSHIAGSSGTTATGGVTVGRGFTIGRYQVIVEELVAEGGFSTVFLVRTPGGLRCALKRMYVNNASDLNICKREITIMKELSGHKNIVGYLDCAINSVGDNVWEVLILMEYCRAGQVVNQMNQKLQSGFTEPEILRIFCDTCEAVARLHQCKTPIVHRDLKVENILLNNSGNYVLCDFGSATNRFLNPQKDGVNIVEEEIKKYTTLSYRAPEMINLYGGKPITTNADIWLKVAPEVGVANSKKEKLALGCLLYKLCFFSLPFGESQVAICDGSFTIPDNSRYDHKLHCLIRYMLEPDQERRPDIYQVSYFAFRLAKKDCPVPNMLNSHLPPVLPEPMTASEAASKKNQIKARITDALGPTETSITPRQRPKGYAGTVPTKVLPIQSSATPVKQMPMQSAPSHQSHNATPTAQSPGNGHESRAPQEGVQLSPQQYKVWQQLQFGDIGLQRLHLYYLQQHHQQLFRETLTQQMEQQAVQQHYYMSPMYQQQYPVPECPAMIHQYQQVPVQQQPVILQQQPVILQQQPVILQQQPVILQQQPVILQQHQPNPPQFLTSPQEFASSLSTFAATKVDTMLPVRNTCSTSRSQSVPDTESGPTLLKQNSSPPDMSGWNPFGDDNFSKLTEEELLDREFDLLRSNKVEEPKPSANTTAEILNAQQNQDTEDAFGAVPFVSGSVPLGKAMDIPTFNETGLPSKVEKQHLPLKRLVINQKAQGISSSRNPTREGAESESDFESDPPSPKSSEEEYQEEEETLHGEQEIFPDDTEPETIGQRPLLMDSEEEDEEDEKHSSDSDYDCTKIKVNVKCNSKRIQATERVKGIENPQFSSSANVHNQSVQLTFDQLDAFGAVPFSSLNSKKSDAEIKPATDPTSPTSNSFVRKNPDEFDVFSKAPFNRKLEQIDCPVTSPMSPESLDVFGCPPFQTAFGPEKEICNKEDLFGLVPFEDIAGNQTQNKVKQRNLQKLTSRQRRTKQEQANNNNGKRHHGTPSSTKKSVKPSYRTPEKVRRHKKGSRRDSQSSNEFLSISDSKENISVSLTDGKDRTNLLQTDDSMVDQFGAKPFHPQDLRQPPHQALSDNRGDNQNTPGGRPRQSSLHGSYHGIDNRYMDDFGAVPFTELMLQSVTQPQSQQQQPLELDPFGAAPFPSKQ</sequence>
<dbReference type="PROSITE" id="PS00108">
    <property type="entry name" value="PROTEIN_KINASE_ST"/>
    <property type="match status" value="1"/>
</dbReference>
<keyword evidence="7" id="KW-0067">ATP-binding</keyword>
<comment type="catalytic activity">
    <reaction evidence="8">
        <text>L-threonyl-[protein] + ATP = O-phospho-L-threonyl-[protein] + ADP + H(+)</text>
        <dbReference type="Rhea" id="RHEA:46608"/>
        <dbReference type="Rhea" id="RHEA-COMP:11060"/>
        <dbReference type="Rhea" id="RHEA-COMP:11605"/>
        <dbReference type="ChEBI" id="CHEBI:15378"/>
        <dbReference type="ChEBI" id="CHEBI:30013"/>
        <dbReference type="ChEBI" id="CHEBI:30616"/>
        <dbReference type="ChEBI" id="CHEBI:61977"/>
        <dbReference type="ChEBI" id="CHEBI:456216"/>
        <dbReference type="EC" id="2.7.11.1"/>
    </reaction>
</comment>
<feature type="compositionally biased region" description="Polar residues" evidence="10">
    <location>
        <begin position="596"/>
        <end position="622"/>
    </location>
</feature>
<accession>A0A8C5MS23</accession>
<dbReference type="PROSITE" id="PS50011">
    <property type="entry name" value="PROTEIN_KINASE_DOM"/>
    <property type="match status" value="1"/>
</dbReference>
<feature type="compositionally biased region" description="Polar residues" evidence="10">
    <location>
        <begin position="400"/>
        <end position="431"/>
    </location>
</feature>
<feature type="region of interest" description="Disordered" evidence="10">
    <location>
        <begin position="966"/>
        <end position="1038"/>
    </location>
</feature>
<dbReference type="EC" id="2.7.11.1" evidence="1"/>
<feature type="compositionally biased region" description="Polar residues" evidence="10">
    <location>
        <begin position="883"/>
        <end position="893"/>
    </location>
</feature>
<dbReference type="OrthoDB" id="2018507at2759"/>
<proteinExistence type="predicted"/>
<feature type="domain" description="Protein kinase" evidence="11">
    <location>
        <begin position="46"/>
        <end position="328"/>
    </location>
</feature>
<dbReference type="AlphaFoldDB" id="A0A8C5MS23"/>
<feature type="compositionally biased region" description="Polar residues" evidence="10">
    <location>
        <begin position="1094"/>
        <end position="1109"/>
    </location>
</feature>
<dbReference type="SUPFAM" id="SSF56112">
    <property type="entry name" value="Protein kinase-like (PK-like)"/>
    <property type="match status" value="1"/>
</dbReference>
<name>A0A8C5MS23_9ANUR</name>
<dbReference type="PANTHER" id="PTHR47907">
    <property type="entry name" value="PROTEIN KINASE DOMAIN-CONTAINING PROTEIN"/>
    <property type="match status" value="1"/>
</dbReference>
<dbReference type="InterPro" id="IPR000719">
    <property type="entry name" value="Prot_kinase_dom"/>
</dbReference>
<dbReference type="InterPro" id="IPR028182">
    <property type="entry name" value="BMP2K_C"/>
</dbReference>
<organism evidence="12 13">
    <name type="scientific">Leptobrachium leishanense</name>
    <name type="common">Leishan spiny toad</name>
    <dbReference type="NCBI Taxonomy" id="445787"/>
    <lineage>
        <taxon>Eukaryota</taxon>
        <taxon>Metazoa</taxon>
        <taxon>Chordata</taxon>
        <taxon>Craniata</taxon>
        <taxon>Vertebrata</taxon>
        <taxon>Euteleostomi</taxon>
        <taxon>Amphibia</taxon>
        <taxon>Batrachia</taxon>
        <taxon>Anura</taxon>
        <taxon>Pelobatoidea</taxon>
        <taxon>Megophryidae</taxon>
        <taxon>Leptobrachium</taxon>
    </lineage>
</organism>
<dbReference type="InterPro" id="IPR011009">
    <property type="entry name" value="Kinase-like_dom_sf"/>
</dbReference>
<evidence type="ECO:0000256" key="2">
    <source>
        <dbReference type="ARBA" id="ARBA00022527"/>
    </source>
</evidence>
<dbReference type="Pfam" id="PF15282">
    <property type="entry name" value="BMP2K_C"/>
    <property type="match status" value="1"/>
</dbReference>
<evidence type="ECO:0000256" key="10">
    <source>
        <dbReference type="SAM" id="MobiDB-lite"/>
    </source>
</evidence>
<feature type="compositionally biased region" description="Low complexity" evidence="10">
    <location>
        <begin position="1001"/>
        <end position="1012"/>
    </location>
</feature>
<feature type="region of interest" description="Disordered" evidence="10">
    <location>
        <begin position="875"/>
        <end position="895"/>
    </location>
</feature>
<feature type="region of interest" description="Disordered" evidence="10">
    <location>
        <begin position="1"/>
        <end position="29"/>
    </location>
</feature>
<keyword evidence="2" id="KW-0723">Serine/threonine-protein kinase</keyword>
<reference evidence="12" key="2">
    <citation type="submission" date="2025-09" db="UniProtKB">
        <authorList>
            <consortium name="Ensembl"/>
        </authorList>
    </citation>
    <scope>IDENTIFICATION</scope>
</reference>
<feature type="compositionally biased region" description="Low complexity" evidence="10">
    <location>
        <begin position="1135"/>
        <end position="1146"/>
    </location>
</feature>
<dbReference type="Pfam" id="PF00069">
    <property type="entry name" value="Pkinase"/>
    <property type="match status" value="1"/>
</dbReference>
<evidence type="ECO:0000256" key="8">
    <source>
        <dbReference type="ARBA" id="ARBA00047899"/>
    </source>
</evidence>
<feature type="region of interest" description="Disordered" evidence="10">
    <location>
        <begin position="1069"/>
        <end position="1115"/>
    </location>
</feature>
<feature type="compositionally biased region" description="Polar residues" evidence="10">
    <location>
        <begin position="726"/>
        <end position="736"/>
    </location>
</feature>
<evidence type="ECO:0000256" key="5">
    <source>
        <dbReference type="ARBA" id="ARBA00022741"/>
    </source>
</evidence>
<dbReference type="InterPro" id="IPR051744">
    <property type="entry name" value="AP2_assoc_SerThr_kinase"/>
</dbReference>
<dbReference type="Proteomes" id="UP000694569">
    <property type="component" value="Unplaced"/>
</dbReference>
<dbReference type="InterPro" id="IPR008271">
    <property type="entry name" value="Ser/Thr_kinase_AS"/>
</dbReference>
<gene>
    <name evidence="12" type="primary">BMP2K</name>
</gene>
<feature type="region of interest" description="Disordered" evidence="10">
    <location>
        <begin position="1135"/>
        <end position="1161"/>
    </location>
</feature>
<evidence type="ECO:0000256" key="3">
    <source>
        <dbReference type="ARBA" id="ARBA00022553"/>
    </source>
</evidence>
<evidence type="ECO:0000313" key="12">
    <source>
        <dbReference type="Ensembl" id="ENSLLEP00000016117.1"/>
    </source>
</evidence>
<keyword evidence="3" id="KW-0597">Phosphoprotein</keyword>
<feature type="region of interest" description="Disordered" evidence="10">
    <location>
        <begin position="352"/>
        <end position="444"/>
    </location>
</feature>
<dbReference type="FunFam" id="1.10.510.10:FF:000072">
    <property type="entry name" value="AP2 associated kinase 1"/>
    <property type="match status" value="1"/>
</dbReference>
<evidence type="ECO:0000256" key="9">
    <source>
        <dbReference type="ARBA" id="ARBA00048679"/>
    </source>
</evidence>
<dbReference type="GeneTree" id="ENSGT00940000157548"/>
<keyword evidence="6" id="KW-0418">Kinase</keyword>
<feature type="region of interest" description="Disordered" evidence="10">
    <location>
        <begin position="596"/>
        <end position="634"/>
    </location>
</feature>
<comment type="catalytic activity">
    <reaction evidence="9">
        <text>L-seryl-[protein] + ATP = O-phospho-L-seryl-[protein] + ADP + H(+)</text>
        <dbReference type="Rhea" id="RHEA:17989"/>
        <dbReference type="Rhea" id="RHEA-COMP:9863"/>
        <dbReference type="Rhea" id="RHEA-COMP:11604"/>
        <dbReference type="ChEBI" id="CHEBI:15378"/>
        <dbReference type="ChEBI" id="CHEBI:29999"/>
        <dbReference type="ChEBI" id="CHEBI:30616"/>
        <dbReference type="ChEBI" id="CHEBI:83421"/>
        <dbReference type="ChEBI" id="CHEBI:456216"/>
        <dbReference type="EC" id="2.7.11.1"/>
    </reaction>
</comment>
<dbReference type="SMART" id="SM00220">
    <property type="entry name" value="S_TKc"/>
    <property type="match status" value="1"/>
</dbReference>
<dbReference type="Gene3D" id="1.10.510.10">
    <property type="entry name" value="Transferase(Phosphotransferase) domain 1"/>
    <property type="match status" value="1"/>
</dbReference>
<dbReference type="Ensembl" id="ENSLLET00000016732.1">
    <property type="protein sequence ID" value="ENSLLEP00000016117.1"/>
    <property type="gene ID" value="ENSLLEG00000010261.1"/>
</dbReference>
<dbReference type="GO" id="GO:0005524">
    <property type="term" value="F:ATP binding"/>
    <property type="evidence" value="ECO:0007669"/>
    <property type="project" value="UniProtKB-KW"/>
</dbReference>
<evidence type="ECO:0000256" key="1">
    <source>
        <dbReference type="ARBA" id="ARBA00012513"/>
    </source>
</evidence>
<evidence type="ECO:0000256" key="4">
    <source>
        <dbReference type="ARBA" id="ARBA00022679"/>
    </source>
</evidence>
<dbReference type="CDD" id="cd14037">
    <property type="entry name" value="STKc_NAK_like"/>
    <property type="match status" value="1"/>
</dbReference>
<dbReference type="PANTHER" id="PTHR47907:SF4">
    <property type="entry name" value="BMP-2-INDUCIBLE PROTEIN KINASE ISOFORM X1"/>
    <property type="match status" value="1"/>
</dbReference>
<keyword evidence="5" id="KW-0547">Nucleotide-binding</keyword>